<evidence type="ECO:0000313" key="2">
    <source>
        <dbReference type="Proteomes" id="UP000722791"/>
    </source>
</evidence>
<sequence>MLLQRLTATCDLAANIPSTILRHWEGIHQLLSRKADIERKYLERLEGQKGSDVSARESARKLVIVQQQIQALEVLTSRACEALKDGGATASDLTNDQDKDEP</sequence>
<evidence type="ECO:0000313" key="1">
    <source>
        <dbReference type="EMBL" id="GIM02352.1"/>
    </source>
</evidence>
<proteinExistence type="predicted"/>
<accession>A0A8J4G947</accession>
<dbReference type="AlphaFoldDB" id="A0A8J4G947"/>
<organism evidence="1 2">
    <name type="scientific">Volvox reticuliferus</name>
    <dbReference type="NCBI Taxonomy" id="1737510"/>
    <lineage>
        <taxon>Eukaryota</taxon>
        <taxon>Viridiplantae</taxon>
        <taxon>Chlorophyta</taxon>
        <taxon>core chlorophytes</taxon>
        <taxon>Chlorophyceae</taxon>
        <taxon>CS clade</taxon>
        <taxon>Chlamydomonadales</taxon>
        <taxon>Volvocaceae</taxon>
        <taxon>Volvox</taxon>
    </lineage>
</organism>
<dbReference type="EMBL" id="BNCQ01000011">
    <property type="protein sequence ID" value="GIM02352.1"/>
    <property type="molecule type" value="Genomic_DNA"/>
</dbReference>
<protein>
    <submittedName>
        <fullName evidence="1">Uncharacterized protein</fullName>
    </submittedName>
</protein>
<feature type="non-terminal residue" evidence="1">
    <location>
        <position position="1"/>
    </location>
</feature>
<reference evidence="1" key="1">
    <citation type="journal article" date="2021" name="Proc. Natl. Acad. Sci. U.S.A.">
        <title>Three genomes in the algal genus Volvox reveal the fate of a haploid sex-determining region after a transition to homothallism.</title>
        <authorList>
            <person name="Yamamoto K."/>
            <person name="Hamaji T."/>
            <person name="Kawai-Toyooka H."/>
            <person name="Matsuzaki R."/>
            <person name="Takahashi F."/>
            <person name="Nishimura Y."/>
            <person name="Kawachi M."/>
            <person name="Noguchi H."/>
            <person name="Minakuchi Y."/>
            <person name="Umen J.G."/>
            <person name="Toyoda A."/>
            <person name="Nozaki H."/>
        </authorList>
    </citation>
    <scope>NUCLEOTIDE SEQUENCE</scope>
    <source>
        <strain evidence="1">NIES-3785</strain>
    </source>
</reference>
<dbReference type="Proteomes" id="UP000722791">
    <property type="component" value="Unassembled WGS sequence"/>
</dbReference>
<name>A0A8J4G947_9CHLO</name>
<gene>
    <name evidence="1" type="ORF">Vretimale_7229</name>
</gene>
<comment type="caution">
    <text evidence="1">The sequence shown here is derived from an EMBL/GenBank/DDBJ whole genome shotgun (WGS) entry which is preliminary data.</text>
</comment>